<dbReference type="EMBL" id="MT774394">
    <property type="protein sequence ID" value="QOR59903.1"/>
    <property type="molecule type" value="Genomic_DNA"/>
</dbReference>
<proteinExistence type="predicted"/>
<accession>A0A7M1RZN0</accession>
<dbReference type="RefSeq" id="YP_010112061.1">
    <property type="nucleotide sequence ID" value="NC_055887.1"/>
</dbReference>
<keyword evidence="2" id="KW-1185">Reference proteome</keyword>
<name>A0A7M1RZN0_9CAUD</name>
<protein>
    <submittedName>
        <fullName evidence="1">Uncharacterized protein</fullName>
    </submittedName>
</protein>
<dbReference type="GeneID" id="65130519"/>
<organism evidence="1 2">
    <name type="scientific">uncultured phage cr271_1</name>
    <dbReference type="NCBI Taxonomy" id="2772078"/>
    <lineage>
        <taxon>Viruses</taxon>
        <taxon>Duplodnaviria</taxon>
        <taxon>Heunggongvirae</taxon>
        <taxon>Uroviricota</taxon>
        <taxon>Caudoviricetes</taxon>
        <taxon>Crassvirales</taxon>
        <taxon>Intestiviridae</taxon>
        <taxon>Obtuvirinae</taxon>
        <taxon>Hacihdavirus</taxon>
        <taxon>Hacihdavirus animalis</taxon>
    </lineage>
</organism>
<dbReference type="Proteomes" id="UP000593898">
    <property type="component" value="Segment"/>
</dbReference>
<evidence type="ECO:0000313" key="1">
    <source>
        <dbReference type="EMBL" id="QOR59903.1"/>
    </source>
</evidence>
<evidence type="ECO:0000313" key="2">
    <source>
        <dbReference type="Proteomes" id="UP000593898"/>
    </source>
</evidence>
<dbReference type="KEGG" id="vg:65130519"/>
<reference evidence="1 2" key="1">
    <citation type="submission" date="2020-07" db="EMBL/GenBank/DDBJ databases">
        <title>Taxonomic proposal: Crassvirales, a new order of highly abundant and diverse bacterial viruses.</title>
        <authorList>
            <person name="Shkoporov A.N."/>
            <person name="Stockdale S.R."/>
            <person name="Guerin E."/>
            <person name="Ross R.P."/>
            <person name="Hill C."/>
        </authorList>
    </citation>
    <scope>NUCLEOTIDE SEQUENCE [LARGE SCALE GENOMIC DNA]</scope>
</reference>
<sequence length="159" mass="18212">MGFTINLAKGFKKKPKVSKSNRVSRLCIGTTIKEGDEYKIRISLRNDPEYPDFLVVPFTKESFELKGKVVVYSHEKDKYGHNIAYHRDPSMCKLFPGLPTQYTAVIERLVCSGYVVRKDGKLMFDLKETHGVGNYVHDLPTRIDDTKPLFPSNDEHNTD</sequence>